<dbReference type="Proteomes" id="UP001530315">
    <property type="component" value="Unassembled WGS sequence"/>
</dbReference>
<dbReference type="SUPFAM" id="SSF52540">
    <property type="entry name" value="P-loop containing nucleoside triphosphate hydrolases"/>
    <property type="match status" value="1"/>
</dbReference>
<keyword evidence="3" id="KW-1185">Reference proteome</keyword>
<dbReference type="PANTHER" id="PTHR43642:SF1">
    <property type="entry name" value="HYBRID SIGNAL TRANSDUCTION HISTIDINE KINASE G"/>
    <property type="match status" value="1"/>
</dbReference>
<proteinExistence type="predicted"/>
<sequence length="1337" mass="149806">MDPKSKSSLSKDDYTEFAVAVALQLTNQLCLVAGASTNSPVSSSNESANGSVPPLTVPKADIKQSLLPLIKIEDITPENVVVSVANDGNGDVLGTNLVATEVHVKLGHSHLSDRFDTPPLLKHREVCFALGKIFFVIFARGDSLLVLDDSGLIFDDNWSDDDDGSLLTDFLLDGLNLGRESQMSQQMNKRPLLGTSPTKDTAAKFMRSKFYLAEQGMPGCICQLVSDLLKAEEGIGFVSKTALLSLDELQFDLMQMRTHPQIYLRDNAYPTTALRPTSLFSETYGELYGREREMDMLMDKAARVYLHAPPPSEICTKKEPRQIQLADNYMCEVILLSGYSGSGKTSMLKQLTPLFNANDWFVLTCKFDRQAAPLLMFVQSVDTFLARFVSHGDVQREPKLQYAFDQVSRCITSSIDRESFVDLCELLPSFCKLYPMSFDYVHESNTRNGTIDEQSLEVIDPSSLSLLYPGVVGSGRNRLKYLFQLIVKAICGAGYPVAYFFEDLQWSDSISMEVIRDVIQPDGYSSSFSSLEGLANRGLLVLGSFRKNELDEGTLIEQLKVSDQISSNINFSTIYVDELPEKEINIMLSCKLCLPMRYTQGLAQIVHQKSRGLPLYIIEFLRFIVHNNLMSYSVKDRRWIWDEITIDLQMISEGVVALLTRKLRQLPHNVIETLKVVSCIGQINDATIELLDCGQFVPDMFEALRSAAQEGIVERAGPIFAFTHHLLQESTLNLIPEDERQLLRKRIGTSLVRDHDVAKNAELCILAVDQINMCKDVDGMLDPVERALFAQLNLAAGRHSVAASSYEQARGYFDAGISLLHSNPWSEQYSLCLELYEMSAAVSFIDGKVETVSARLGSILSNAKSFDDTLNCRALRAKFLASQGQYVEAIEEVFEVLSKFGEEFPGDISLSHLKIEINATQTLLKDTSKESILALPPMTDIQKLITMKFMFGFCEETISSIAFASYALFHYGEDIELATRFTRIAESLISGHRNEHILRAKLSNCICSITSFVEPSQALTERCLKGYNSARIVGDIDSAMLSSLLYCLTYIYCLPDLVKHRRLCRMHRHSLMCLADIFTALTGCTIDAGEEMKHNEEIFQIAENTNNLFLMQQTSVRSIECIHERNLTWEYGEAWMCSAFSLRGFVSGSGLLVCIAFAEIFRLITDTICFNEAALCLARYNNDKKMYEIGAKSVETMTQLVECSEWNFRNKLHLLNAELHYLESRISLAEISFNAAIVSAHEHGFYHEEALACELYGVFLIETKNLATGIEQLQFAIAKYAQWGAKKKVDDVKDLIDCVEEETVCCTPRIVDRRAPGTAAMTTIIREELEAKESNAH</sequence>
<feature type="domain" description="Orc1-like AAA ATPase" evidence="1">
    <location>
        <begin position="330"/>
        <end position="517"/>
    </location>
</feature>
<reference evidence="2 3" key="1">
    <citation type="submission" date="2024-10" db="EMBL/GenBank/DDBJ databases">
        <title>Updated reference genomes for cyclostephanoid diatoms.</title>
        <authorList>
            <person name="Roberts W.R."/>
            <person name="Alverson A.J."/>
        </authorList>
    </citation>
    <scope>NUCLEOTIDE SEQUENCE [LARGE SCALE GENOMIC DNA]</scope>
    <source>
        <strain evidence="2 3">AJA276-08</strain>
    </source>
</reference>
<dbReference type="Pfam" id="PF13191">
    <property type="entry name" value="AAA_16"/>
    <property type="match status" value="1"/>
</dbReference>
<name>A0ABD3NLZ8_9STRA</name>
<evidence type="ECO:0000313" key="3">
    <source>
        <dbReference type="Proteomes" id="UP001530315"/>
    </source>
</evidence>
<gene>
    <name evidence="2" type="ORF">ACHAW5_009068</name>
</gene>
<dbReference type="InterPro" id="IPR041664">
    <property type="entry name" value="AAA_16"/>
</dbReference>
<dbReference type="InterPro" id="IPR053159">
    <property type="entry name" value="Hybrid_Histidine_Kinase"/>
</dbReference>
<accession>A0ABD3NLZ8</accession>
<evidence type="ECO:0000313" key="2">
    <source>
        <dbReference type="EMBL" id="KAL3775701.1"/>
    </source>
</evidence>
<dbReference type="PANTHER" id="PTHR43642">
    <property type="entry name" value="HYBRID SIGNAL TRANSDUCTION HISTIDINE KINASE G"/>
    <property type="match status" value="1"/>
</dbReference>
<protein>
    <recommendedName>
        <fullName evidence="1">Orc1-like AAA ATPase domain-containing protein</fullName>
    </recommendedName>
</protein>
<comment type="caution">
    <text evidence="2">The sequence shown here is derived from an EMBL/GenBank/DDBJ whole genome shotgun (WGS) entry which is preliminary data.</text>
</comment>
<evidence type="ECO:0000259" key="1">
    <source>
        <dbReference type="Pfam" id="PF13191"/>
    </source>
</evidence>
<dbReference type="InterPro" id="IPR027417">
    <property type="entry name" value="P-loop_NTPase"/>
</dbReference>
<dbReference type="EMBL" id="JALLAZ020001399">
    <property type="protein sequence ID" value="KAL3775701.1"/>
    <property type="molecule type" value="Genomic_DNA"/>
</dbReference>
<organism evidence="2 3">
    <name type="scientific">Stephanodiscus triporus</name>
    <dbReference type="NCBI Taxonomy" id="2934178"/>
    <lineage>
        <taxon>Eukaryota</taxon>
        <taxon>Sar</taxon>
        <taxon>Stramenopiles</taxon>
        <taxon>Ochrophyta</taxon>
        <taxon>Bacillariophyta</taxon>
        <taxon>Coscinodiscophyceae</taxon>
        <taxon>Thalassiosirophycidae</taxon>
        <taxon>Stephanodiscales</taxon>
        <taxon>Stephanodiscaceae</taxon>
        <taxon>Stephanodiscus</taxon>
    </lineage>
</organism>